<dbReference type="EMBL" id="UINC01211591">
    <property type="protein sequence ID" value="SVE35550.1"/>
    <property type="molecule type" value="Genomic_DNA"/>
</dbReference>
<organism evidence="1">
    <name type="scientific">marine metagenome</name>
    <dbReference type="NCBI Taxonomy" id="408172"/>
    <lineage>
        <taxon>unclassified sequences</taxon>
        <taxon>metagenomes</taxon>
        <taxon>ecological metagenomes</taxon>
    </lineage>
</organism>
<sequence>LAACGVYDALQVVAVQLAVAEGVGGDDDLRSAAVEPVGGVVCVDAAAQLQTAGKGGERMCCGLFVAWAEHDDVPTVQVIMPVELSEISGWFFGDEICLGNGPVTQCGTDDLLDLALV</sequence>
<feature type="non-terminal residue" evidence="1">
    <location>
        <position position="1"/>
    </location>
</feature>
<name>A0A383CU42_9ZZZZ</name>
<gene>
    <name evidence="1" type="ORF">METZ01_LOCUS488404</name>
</gene>
<evidence type="ECO:0000313" key="1">
    <source>
        <dbReference type="EMBL" id="SVE35550.1"/>
    </source>
</evidence>
<dbReference type="AlphaFoldDB" id="A0A383CU42"/>
<proteinExistence type="predicted"/>
<accession>A0A383CU42</accession>
<reference evidence="1" key="1">
    <citation type="submission" date="2018-05" db="EMBL/GenBank/DDBJ databases">
        <authorList>
            <person name="Lanie J.A."/>
            <person name="Ng W.-L."/>
            <person name="Kazmierczak K.M."/>
            <person name="Andrzejewski T.M."/>
            <person name="Davidsen T.M."/>
            <person name="Wayne K.J."/>
            <person name="Tettelin H."/>
            <person name="Glass J.I."/>
            <person name="Rusch D."/>
            <person name="Podicherti R."/>
            <person name="Tsui H.-C.T."/>
            <person name="Winkler M.E."/>
        </authorList>
    </citation>
    <scope>NUCLEOTIDE SEQUENCE</scope>
</reference>
<protein>
    <submittedName>
        <fullName evidence="1">Uncharacterized protein</fullName>
    </submittedName>
</protein>